<proteinExistence type="predicted"/>
<dbReference type="EMBL" id="JACBZO010000001">
    <property type="protein sequence ID" value="NYI41410.1"/>
    <property type="molecule type" value="Genomic_DNA"/>
</dbReference>
<evidence type="ECO:0000313" key="2">
    <source>
        <dbReference type="EMBL" id="NYI41410.1"/>
    </source>
</evidence>
<evidence type="ECO:0000256" key="1">
    <source>
        <dbReference type="SAM" id="MobiDB-lite"/>
    </source>
</evidence>
<dbReference type="RefSeq" id="WP_179397811.1">
    <property type="nucleotide sequence ID" value="NZ_JACBZO010000001.1"/>
</dbReference>
<comment type="caution">
    <text evidence="2">The sequence shown here is derived from an EMBL/GenBank/DDBJ whole genome shotgun (WGS) entry which is preliminary data.</text>
</comment>
<sequence length="178" mass="19549">MSAYNESGGLWDEEFDYLDDEDDYDLHGEAAEDVAAWADENGVDLADVEDFLDADGSEFERHLDDNEGVDPDEIDYEVAMESIDGATDLDALDIAELLDAAQLAGVDLADLLDLVDGVSETLLGDDGWDGDDDEVEAIVYEVPEDSLPNEIGEVPEIGDDPVDEPDYFWNAYVEGKWS</sequence>
<reference evidence="2 3" key="1">
    <citation type="submission" date="2020-07" db="EMBL/GenBank/DDBJ databases">
        <title>Sequencing the genomes of 1000 actinobacteria strains.</title>
        <authorList>
            <person name="Klenk H.-P."/>
        </authorList>
    </citation>
    <scope>NUCLEOTIDE SEQUENCE [LARGE SCALE GENOMIC DNA]</scope>
    <source>
        <strain evidence="2 3">DSM 19970</strain>
    </source>
</reference>
<protein>
    <submittedName>
        <fullName evidence="2">Uncharacterized protein</fullName>
    </submittedName>
</protein>
<evidence type="ECO:0000313" key="3">
    <source>
        <dbReference type="Proteomes" id="UP000547973"/>
    </source>
</evidence>
<feature type="region of interest" description="Disordered" evidence="1">
    <location>
        <begin position="144"/>
        <end position="164"/>
    </location>
</feature>
<keyword evidence="3" id="KW-1185">Reference proteome</keyword>
<accession>A0A7Y9ZCD6</accession>
<name>A0A7Y9ZCD6_9MICO</name>
<dbReference type="AlphaFoldDB" id="A0A7Y9ZCD6"/>
<organism evidence="2 3">
    <name type="scientific">Demequina lutea</name>
    <dbReference type="NCBI Taxonomy" id="431489"/>
    <lineage>
        <taxon>Bacteria</taxon>
        <taxon>Bacillati</taxon>
        <taxon>Actinomycetota</taxon>
        <taxon>Actinomycetes</taxon>
        <taxon>Micrococcales</taxon>
        <taxon>Demequinaceae</taxon>
        <taxon>Demequina</taxon>
    </lineage>
</organism>
<gene>
    <name evidence="2" type="ORF">BKA03_001529</name>
</gene>
<dbReference type="Proteomes" id="UP000547973">
    <property type="component" value="Unassembled WGS sequence"/>
</dbReference>